<comment type="caution">
    <text evidence="1">The sequence shown here is derived from an EMBL/GenBank/DDBJ whole genome shotgun (WGS) entry which is preliminary data.</text>
</comment>
<dbReference type="NCBIfam" id="TIGR04192">
    <property type="entry name" value="GRASP_w_spasm"/>
    <property type="match status" value="1"/>
</dbReference>
<gene>
    <name evidence="1" type="primary">gwsG</name>
    <name evidence="1" type="ORF">E6C50_08545</name>
</gene>
<dbReference type="GO" id="GO:0005737">
    <property type="term" value="C:cytoplasm"/>
    <property type="evidence" value="ECO:0007669"/>
    <property type="project" value="TreeGrafter"/>
</dbReference>
<protein>
    <submittedName>
        <fullName evidence="1">Grasp-with-spasm system ATP-grasp peptide maturase</fullName>
    </submittedName>
</protein>
<proteinExistence type="predicted"/>
<organism evidence="1 2">
    <name type="scientific">Flavobacterium supellecticarium</name>
    <dbReference type="NCBI Taxonomy" id="2565924"/>
    <lineage>
        <taxon>Bacteria</taxon>
        <taxon>Pseudomonadati</taxon>
        <taxon>Bacteroidota</taxon>
        <taxon>Flavobacteriia</taxon>
        <taxon>Flavobacteriales</taxon>
        <taxon>Flavobacteriaceae</taxon>
        <taxon>Flavobacterium</taxon>
    </lineage>
</organism>
<dbReference type="GO" id="GO:0018169">
    <property type="term" value="F:ribosomal S6-glutamic acid ligase activity"/>
    <property type="evidence" value="ECO:0007669"/>
    <property type="project" value="TreeGrafter"/>
</dbReference>
<dbReference type="PANTHER" id="PTHR21621">
    <property type="entry name" value="RIBOSOMAL PROTEIN S6 MODIFICATION PROTEIN"/>
    <property type="match status" value="1"/>
</dbReference>
<evidence type="ECO:0000313" key="2">
    <source>
        <dbReference type="Proteomes" id="UP000307507"/>
    </source>
</evidence>
<reference evidence="1 2" key="1">
    <citation type="submission" date="2019-04" db="EMBL/GenBank/DDBJ databases">
        <title>Flavobacterium sp. nov. isolated from construction timber.</title>
        <authorList>
            <person name="Lin S.-Y."/>
            <person name="Chang C.-T."/>
            <person name="Young C.-C."/>
        </authorList>
    </citation>
    <scope>NUCLEOTIDE SEQUENCE [LARGE SCALE GENOMIC DNA]</scope>
    <source>
        <strain evidence="1 2">CC-CTC003</strain>
    </source>
</reference>
<dbReference type="SUPFAM" id="SSF56059">
    <property type="entry name" value="Glutathione synthetase ATP-binding domain-like"/>
    <property type="match status" value="1"/>
</dbReference>
<name>A0A4S4A0G5_9FLAO</name>
<dbReference type="InterPro" id="IPR026455">
    <property type="entry name" value="GRASP_w_spasm"/>
</dbReference>
<sequence>MKEIFIQSERNDLSTDDVIAWIYYLKKDIKINTFLDDYLIDSLSIEMSNNKKVEVRINNKKLNSISNVWYRRGEWIGFDKNNVRNKEIHRKINTEAITPALEFLNSGFSINQINKFDDNQANKLKMLRTALSLGIKIPDVLLTGSNLELHQFIKKHKKVITKPVENPYTNFKFKNHSIKFSTSSKLITEDDVEENESFFLPSFFQKYIEKKYEIRSFYIDGLFKSMAIFSQQNEKTKIDFRNYDRIRPNRCVPYLLPKALERKLHKLMIQMELNCGSFDIIVTPQNQYYFLEVNPIGQFQWVSLNCNYYIEKLIAKRLTKNGNQSDTKSC</sequence>
<accession>A0A4S4A0G5</accession>
<dbReference type="RefSeq" id="WP_136402778.1">
    <property type="nucleotide sequence ID" value="NZ_SSNZ01000002.1"/>
</dbReference>
<keyword evidence="2" id="KW-1185">Reference proteome</keyword>
<evidence type="ECO:0000313" key="1">
    <source>
        <dbReference type="EMBL" id="THF51794.1"/>
    </source>
</evidence>
<dbReference type="GO" id="GO:0009432">
    <property type="term" value="P:SOS response"/>
    <property type="evidence" value="ECO:0007669"/>
    <property type="project" value="TreeGrafter"/>
</dbReference>
<dbReference type="OrthoDB" id="583309at2"/>
<dbReference type="Proteomes" id="UP000307507">
    <property type="component" value="Unassembled WGS sequence"/>
</dbReference>
<dbReference type="Gene3D" id="3.30.470.20">
    <property type="entry name" value="ATP-grasp fold, B domain"/>
    <property type="match status" value="1"/>
</dbReference>
<dbReference type="EMBL" id="SSNZ01000002">
    <property type="protein sequence ID" value="THF51794.1"/>
    <property type="molecule type" value="Genomic_DNA"/>
</dbReference>
<dbReference type="AlphaFoldDB" id="A0A4S4A0G5"/>
<dbReference type="PANTHER" id="PTHR21621:SF0">
    <property type="entry name" value="BETA-CITRYLGLUTAMATE SYNTHASE B-RELATED"/>
    <property type="match status" value="1"/>
</dbReference>